<protein>
    <submittedName>
        <fullName evidence="1">Uncharacterized protein</fullName>
    </submittedName>
</protein>
<dbReference type="Gene3D" id="3.40.50.360">
    <property type="match status" value="1"/>
</dbReference>
<sequence>MKAVVERLSYWGHLFRLAGKPCIVMATADTNGVNIVSDYLEKVANVMGLNVVDK</sequence>
<comment type="caution">
    <text evidence="1">The sequence shown here is derived from an EMBL/GenBank/DDBJ whole genome shotgun (WGS) entry which is preliminary data.</text>
</comment>
<dbReference type="Proteomes" id="UP000448867">
    <property type="component" value="Unassembled WGS sequence"/>
</dbReference>
<evidence type="ECO:0000313" key="1">
    <source>
        <dbReference type="EMBL" id="MRX74018.1"/>
    </source>
</evidence>
<dbReference type="SUPFAM" id="SSF52218">
    <property type="entry name" value="Flavoproteins"/>
    <property type="match status" value="1"/>
</dbReference>
<proteinExistence type="predicted"/>
<organism evidence="1 2">
    <name type="scientific">Metabacillus lacus</name>
    <dbReference type="NCBI Taxonomy" id="1983721"/>
    <lineage>
        <taxon>Bacteria</taxon>
        <taxon>Bacillati</taxon>
        <taxon>Bacillota</taxon>
        <taxon>Bacilli</taxon>
        <taxon>Bacillales</taxon>
        <taxon>Bacillaceae</taxon>
        <taxon>Metabacillus</taxon>
    </lineage>
</organism>
<evidence type="ECO:0000313" key="2">
    <source>
        <dbReference type="Proteomes" id="UP000448867"/>
    </source>
</evidence>
<name>A0A7X2M0E5_9BACI</name>
<accession>A0A7X2M0E5</accession>
<keyword evidence="2" id="KW-1185">Reference proteome</keyword>
<dbReference type="RefSeq" id="WP_154309472.1">
    <property type="nucleotide sequence ID" value="NZ_WKKI01000056.1"/>
</dbReference>
<dbReference type="EMBL" id="WKKI01000056">
    <property type="protein sequence ID" value="MRX74018.1"/>
    <property type="molecule type" value="Genomic_DNA"/>
</dbReference>
<dbReference type="AlphaFoldDB" id="A0A7X2M0E5"/>
<dbReference type="InterPro" id="IPR029039">
    <property type="entry name" value="Flavoprotein-like_sf"/>
</dbReference>
<reference evidence="1 2" key="1">
    <citation type="submission" date="2019-11" db="EMBL/GenBank/DDBJ databases">
        <title>Bacillus lacus genome.</title>
        <authorList>
            <person name="Allen C.J."/>
            <person name="Newman J.D."/>
        </authorList>
    </citation>
    <scope>NUCLEOTIDE SEQUENCE [LARGE SCALE GENOMIC DNA]</scope>
    <source>
        <strain evidence="1 2">KCTC 33946</strain>
    </source>
</reference>
<dbReference type="OrthoDB" id="9790975at2"/>
<gene>
    <name evidence="1" type="ORF">GJU40_17970</name>
</gene>